<dbReference type="PROSITE" id="PS00455">
    <property type="entry name" value="AMP_BINDING"/>
    <property type="match status" value="1"/>
</dbReference>
<evidence type="ECO:0000313" key="9">
    <source>
        <dbReference type="Proteomes" id="UP000179179"/>
    </source>
</evidence>
<dbReference type="GO" id="GO:0050660">
    <property type="term" value="F:flavin adenine dinucleotide binding"/>
    <property type="evidence" value="ECO:0007669"/>
    <property type="project" value="InterPro"/>
</dbReference>
<dbReference type="Pfam" id="PF13193">
    <property type="entry name" value="AMP-binding_C"/>
    <property type="match status" value="1"/>
</dbReference>
<sequence>MDPVSSPFPSIDIPDVDLWSFLFERTDQSYPPDKVLFTAVDTERCLTYTQVRQRSLNFAHSLRRKWDWQKGDVLVVFTTNSIDVPPVVWGTLAIGGVVCPVNPNYRTEGLLHPLRDTKAKALITQRAQAPVAFEAAERAGIPHDRVVVLDEVAEDEFDDGRVKGPHSAPIRRPGEDLAFLVYSSGTTGLPKAVMLSHRNMVANLLQTASVDNGVLAWNGGLYGEGDRTLALLPFFHIYGLTYLLNHTVYLGLSTFIMPRFHFDTFCTTIQKHRITYAYIVPPIILKLVSNPRITEYDLSSLRMMLSAAAPLAVELIQGLHQKLKLSVRQAYGMSECAPCTHMQTWNEAYTHPGSVGRLLPNMTAKYAPVEGDTGRSKELWVKGPNVFLGYLNNPTTNGESFSEDGYYKTGDVGYEDENGHFYITDRVKELIKYNGFQVAPAELEAIALGHPAIADVAVTGVKDGQSGTELPRAYVVVALGYEGTQSMADAIYQYVSDRVINYKRLRGGYLTLIPDSYLGSPTLLHIPDAVKNGPPQLMRGKRPPYDFSPKSAKMTGFQAGRPVGNQDYTSSTVVIIGAGISGLCMAIDIIKRSQCRNLVILEKGSQVGGTWSDNRYPGCACDVWSTLYSFSFEQKTDWTREHPGQEEIRDYLIRVAEKYGLYKYIRFNTAVQEARWDDKELKWKVSVTTSGAKEPQFHESYDITTDFLVSAVGQLNVPSWPSITGLNDFTGKLMHSARWDWTYDFAGKRVAIIGNGATCAQIVPELAKSVSQVTVYQRTPNWVIPRYDTSVSAIQRFLLSYVPPIRWCKRALMMQAREFTHDAIAKADSVMSGYIRKISIGTMKSQLCDKPELWDKLTPDYSPGCKRLIPSDDYFPALNKKNVHLETRPIQRITESGIETTDGGLQEYDLIVAATGFRSVEFMHPIQVYGRNGRPVSDVWKDGAAAYYGVTVEDLPNFGMLYGPNTNLGHNSIILMIEAQSRYLSTLIGEVVRAKARSDSLVLQPRSDVVAAFNDRLQEELERSSFADPQCHSWYKLENGRITNNWPGRVVRYQKDLSQVRWEDYLADGTGKSLVERKKTTHIGRVQEELPVRSSTLVLGALGVALAVGGYYMNGPKALLQRRR</sequence>
<gene>
    <name evidence="8" type="ORF">ABOM_008640</name>
</gene>
<dbReference type="Pfam" id="PF00501">
    <property type="entry name" value="AMP-binding"/>
    <property type="match status" value="1"/>
</dbReference>
<dbReference type="Proteomes" id="UP000179179">
    <property type="component" value="Unassembled WGS sequence"/>
</dbReference>
<dbReference type="InterPro" id="IPR051209">
    <property type="entry name" value="FAD-bind_Monooxygenase_sf"/>
</dbReference>
<dbReference type="Pfam" id="PF00743">
    <property type="entry name" value="FMO-like"/>
    <property type="match status" value="1"/>
</dbReference>
<dbReference type="PANTHER" id="PTHR42877:SF4">
    <property type="entry name" value="FAD_NAD(P)-BINDING DOMAIN-CONTAINING PROTEIN-RELATED"/>
    <property type="match status" value="1"/>
</dbReference>
<dbReference type="InterPro" id="IPR042099">
    <property type="entry name" value="ANL_N_sf"/>
</dbReference>
<dbReference type="GO" id="GO:0050661">
    <property type="term" value="F:NADP binding"/>
    <property type="evidence" value="ECO:0007669"/>
    <property type="project" value="InterPro"/>
</dbReference>
<evidence type="ECO:0000259" key="7">
    <source>
        <dbReference type="Pfam" id="PF13193"/>
    </source>
</evidence>
<dbReference type="AlphaFoldDB" id="A0A1F7ZW87"/>
<evidence type="ECO:0000259" key="6">
    <source>
        <dbReference type="Pfam" id="PF00501"/>
    </source>
</evidence>
<dbReference type="OrthoDB" id="74360at2759"/>
<dbReference type="STRING" id="109264.A0A1F7ZW87"/>
<feature type="domain" description="AMP-dependent synthetase/ligase" evidence="6">
    <location>
        <begin position="23"/>
        <end position="391"/>
    </location>
</feature>
<accession>A0A1F7ZW87</accession>
<evidence type="ECO:0000256" key="5">
    <source>
        <dbReference type="ARBA" id="ARBA00023002"/>
    </source>
</evidence>
<dbReference type="Gene3D" id="3.50.50.60">
    <property type="entry name" value="FAD/NAD(P)-binding domain"/>
    <property type="match status" value="2"/>
</dbReference>
<keyword evidence="4" id="KW-0274">FAD</keyword>
<feature type="domain" description="AMP-binding enzyme C-terminal" evidence="7">
    <location>
        <begin position="442"/>
        <end position="506"/>
    </location>
</feature>
<keyword evidence="3" id="KW-0285">Flavoprotein</keyword>
<dbReference type="SUPFAM" id="SSF51905">
    <property type="entry name" value="FAD/NAD(P)-binding domain"/>
    <property type="match status" value="2"/>
</dbReference>
<dbReference type="InterPro" id="IPR000873">
    <property type="entry name" value="AMP-dep_synth/lig_dom"/>
</dbReference>
<protein>
    <submittedName>
        <fullName evidence="8">Putative flavin-binding monooxygenase</fullName>
    </submittedName>
</protein>
<evidence type="ECO:0000256" key="1">
    <source>
        <dbReference type="ARBA" id="ARBA00001974"/>
    </source>
</evidence>
<dbReference type="InterPro" id="IPR036188">
    <property type="entry name" value="FAD/NAD-bd_sf"/>
</dbReference>
<evidence type="ECO:0000256" key="3">
    <source>
        <dbReference type="ARBA" id="ARBA00022630"/>
    </source>
</evidence>
<dbReference type="Gene3D" id="3.40.50.12780">
    <property type="entry name" value="N-terminal domain of ligase-like"/>
    <property type="match status" value="1"/>
</dbReference>
<dbReference type="SUPFAM" id="SSF56801">
    <property type="entry name" value="Acetyl-CoA synthetase-like"/>
    <property type="match status" value="1"/>
</dbReference>
<keyword evidence="8" id="KW-0503">Monooxygenase</keyword>
<dbReference type="PANTHER" id="PTHR42877">
    <property type="entry name" value="L-ORNITHINE N(5)-MONOOXYGENASE-RELATED"/>
    <property type="match status" value="1"/>
</dbReference>
<evidence type="ECO:0000256" key="2">
    <source>
        <dbReference type="ARBA" id="ARBA00010139"/>
    </source>
</evidence>
<evidence type="ECO:0000256" key="4">
    <source>
        <dbReference type="ARBA" id="ARBA00022827"/>
    </source>
</evidence>
<dbReference type="Gene3D" id="3.30.300.30">
    <property type="match status" value="1"/>
</dbReference>
<keyword evidence="5" id="KW-0560">Oxidoreductase</keyword>
<dbReference type="InterPro" id="IPR020845">
    <property type="entry name" value="AMP-binding_CS"/>
</dbReference>
<keyword evidence="9" id="KW-1185">Reference proteome</keyword>
<dbReference type="CDD" id="cd05911">
    <property type="entry name" value="Firefly_Luc_like"/>
    <property type="match status" value="1"/>
</dbReference>
<dbReference type="InterPro" id="IPR025110">
    <property type="entry name" value="AMP-bd_C"/>
</dbReference>
<dbReference type="GO" id="GO:0004499">
    <property type="term" value="F:N,N-dimethylaniline monooxygenase activity"/>
    <property type="evidence" value="ECO:0007669"/>
    <property type="project" value="InterPro"/>
</dbReference>
<reference evidence="8 9" key="1">
    <citation type="journal article" date="2016" name="Genome Biol. Evol.">
        <title>Draft genome sequence of an aflatoxigenic Aspergillus species, A. bombycis.</title>
        <authorList>
            <person name="Moore G.G."/>
            <person name="Mack B.M."/>
            <person name="Beltz S.B."/>
            <person name="Gilbert M.K."/>
        </authorList>
    </citation>
    <scope>NUCLEOTIDE SEQUENCE [LARGE SCALE GENOMIC DNA]</scope>
    <source>
        <strain evidence="9">NRRL 26010</strain>
    </source>
</reference>
<dbReference type="EMBL" id="LYCR01000073">
    <property type="protein sequence ID" value="OGM43308.1"/>
    <property type="molecule type" value="Genomic_DNA"/>
</dbReference>
<comment type="similarity">
    <text evidence="2">Belongs to the FAD-binding monooxygenase family.</text>
</comment>
<comment type="caution">
    <text evidence="8">The sequence shown here is derived from an EMBL/GenBank/DDBJ whole genome shotgun (WGS) entry which is preliminary data.</text>
</comment>
<name>A0A1F7ZW87_9EURO</name>
<dbReference type="InterPro" id="IPR020946">
    <property type="entry name" value="Flavin_mOase-like"/>
</dbReference>
<dbReference type="InterPro" id="IPR045851">
    <property type="entry name" value="AMP-bd_C_sf"/>
</dbReference>
<dbReference type="GeneID" id="34452030"/>
<proteinExistence type="inferred from homology"/>
<dbReference type="RefSeq" id="XP_022387025.1">
    <property type="nucleotide sequence ID" value="XM_022535769.1"/>
</dbReference>
<organism evidence="8 9">
    <name type="scientific">Aspergillus bombycis</name>
    <dbReference type="NCBI Taxonomy" id="109264"/>
    <lineage>
        <taxon>Eukaryota</taxon>
        <taxon>Fungi</taxon>
        <taxon>Dikarya</taxon>
        <taxon>Ascomycota</taxon>
        <taxon>Pezizomycotina</taxon>
        <taxon>Eurotiomycetes</taxon>
        <taxon>Eurotiomycetidae</taxon>
        <taxon>Eurotiales</taxon>
        <taxon>Aspergillaceae</taxon>
        <taxon>Aspergillus</taxon>
    </lineage>
</organism>
<comment type="cofactor">
    <cofactor evidence="1">
        <name>FAD</name>
        <dbReference type="ChEBI" id="CHEBI:57692"/>
    </cofactor>
</comment>
<evidence type="ECO:0000313" key="8">
    <source>
        <dbReference type="EMBL" id="OGM43308.1"/>
    </source>
</evidence>